<dbReference type="PANTHER" id="PTHR46383">
    <property type="entry name" value="ASPARTATE AMINOTRANSFERASE"/>
    <property type="match status" value="1"/>
</dbReference>
<evidence type="ECO:0000259" key="7">
    <source>
        <dbReference type="Pfam" id="PF00155"/>
    </source>
</evidence>
<feature type="region of interest" description="Disordered" evidence="6">
    <location>
        <begin position="26"/>
        <end position="56"/>
    </location>
</feature>
<proteinExistence type="inferred from homology"/>
<evidence type="ECO:0000256" key="3">
    <source>
        <dbReference type="ARBA" id="ARBA00022576"/>
    </source>
</evidence>
<name>A0ABQ8IC10_9ROSI</name>
<comment type="caution">
    <text evidence="8">The sequence shown here is derived from an EMBL/GenBank/DDBJ whole genome shotgun (WGS) entry which is preliminary data.</text>
</comment>
<evidence type="ECO:0000256" key="2">
    <source>
        <dbReference type="ARBA" id="ARBA00007441"/>
    </source>
</evidence>
<dbReference type="SUPFAM" id="SSF53383">
    <property type="entry name" value="PLP-dependent transferases"/>
    <property type="match status" value="1"/>
</dbReference>
<evidence type="ECO:0000256" key="6">
    <source>
        <dbReference type="SAM" id="MobiDB-lite"/>
    </source>
</evidence>
<dbReference type="Gene3D" id="3.40.640.10">
    <property type="entry name" value="Type I PLP-dependent aspartate aminotransferase-like (Major domain)"/>
    <property type="match status" value="1"/>
</dbReference>
<accession>A0ABQ8IC10</accession>
<dbReference type="Pfam" id="PF00155">
    <property type="entry name" value="Aminotran_1_2"/>
    <property type="match status" value="1"/>
</dbReference>
<evidence type="ECO:0000256" key="1">
    <source>
        <dbReference type="ARBA" id="ARBA00001933"/>
    </source>
</evidence>
<dbReference type="EMBL" id="JAFEMO010000003">
    <property type="protein sequence ID" value="KAH7574191.1"/>
    <property type="molecule type" value="Genomic_DNA"/>
</dbReference>
<keyword evidence="9" id="KW-1185">Reference proteome</keyword>
<comment type="cofactor">
    <cofactor evidence="1">
        <name>pyridoxal 5'-phosphate</name>
        <dbReference type="ChEBI" id="CHEBI:597326"/>
    </cofactor>
</comment>
<dbReference type="InterPro" id="IPR050596">
    <property type="entry name" value="AspAT/PAT-like"/>
</dbReference>
<keyword evidence="5" id="KW-0663">Pyridoxal phosphate</keyword>
<dbReference type="InterPro" id="IPR015421">
    <property type="entry name" value="PyrdxlP-dep_Trfase_major"/>
</dbReference>
<sequence length="310" mass="34612">MQELSKDIKDLMPLGKALQAIIPKGAGRGKGSWRGKNAHQRLGENKGADYQGKWKGRDGQVEQRIPTTFDGDDGELMQQPLHHLVPAGPVLEISQNQVPPAATEANEQVDTTAVSRPQCVKRRPAWMTDFEALEKVKEIASEPSMSYYGTREGLPELRNAPTKKRENHVINLFSFSKDYGMMGWRVGYIVYHSEEEDLRTLLLKVQDNLAICAAMVSQNLAFYCLESGREWYLVEEEESTMGKATWQINDFEVVSWLARRHGETILPGSACGGPGCIHISYVSVKEAACEIAGKRPRNGLEEFSTKGMVE</sequence>
<dbReference type="InterPro" id="IPR004839">
    <property type="entry name" value="Aminotransferase_I/II_large"/>
</dbReference>
<dbReference type="InterPro" id="IPR004838">
    <property type="entry name" value="NHTrfase_class1_PyrdxlP-BS"/>
</dbReference>
<organism evidence="8 9">
    <name type="scientific">Xanthoceras sorbifolium</name>
    <dbReference type="NCBI Taxonomy" id="99658"/>
    <lineage>
        <taxon>Eukaryota</taxon>
        <taxon>Viridiplantae</taxon>
        <taxon>Streptophyta</taxon>
        <taxon>Embryophyta</taxon>
        <taxon>Tracheophyta</taxon>
        <taxon>Spermatophyta</taxon>
        <taxon>Magnoliopsida</taxon>
        <taxon>eudicotyledons</taxon>
        <taxon>Gunneridae</taxon>
        <taxon>Pentapetalae</taxon>
        <taxon>rosids</taxon>
        <taxon>malvids</taxon>
        <taxon>Sapindales</taxon>
        <taxon>Sapindaceae</taxon>
        <taxon>Xanthoceroideae</taxon>
        <taxon>Xanthoceras</taxon>
    </lineage>
</organism>
<dbReference type="PANTHER" id="PTHR46383:SF5">
    <property type="entry name" value="AMINOTRANSFERASE CLASS I_CLASSII DOMAIN-CONTAINING PROTEIN"/>
    <property type="match status" value="1"/>
</dbReference>
<dbReference type="InterPro" id="IPR015424">
    <property type="entry name" value="PyrdxlP-dep_Trfase"/>
</dbReference>
<evidence type="ECO:0000313" key="8">
    <source>
        <dbReference type="EMBL" id="KAH7574191.1"/>
    </source>
</evidence>
<dbReference type="Proteomes" id="UP000827721">
    <property type="component" value="Unassembled WGS sequence"/>
</dbReference>
<keyword evidence="4" id="KW-0808">Transferase</keyword>
<protein>
    <recommendedName>
        <fullName evidence="7">Aminotransferase class I/classII large domain-containing protein</fullName>
    </recommendedName>
</protein>
<keyword evidence="3" id="KW-0032">Aminotransferase</keyword>
<comment type="similarity">
    <text evidence="2">Belongs to the class-I pyridoxal-phosphate-dependent aminotransferase family.</text>
</comment>
<gene>
    <name evidence="8" type="ORF">JRO89_XS03G0263800</name>
</gene>
<reference evidence="8 9" key="1">
    <citation type="submission" date="2021-02" db="EMBL/GenBank/DDBJ databases">
        <title>Plant Genome Project.</title>
        <authorList>
            <person name="Zhang R.-G."/>
        </authorList>
    </citation>
    <scope>NUCLEOTIDE SEQUENCE [LARGE SCALE GENOMIC DNA]</scope>
    <source>
        <tissue evidence="8">Leaves</tissue>
    </source>
</reference>
<evidence type="ECO:0000313" key="9">
    <source>
        <dbReference type="Proteomes" id="UP000827721"/>
    </source>
</evidence>
<evidence type="ECO:0000256" key="5">
    <source>
        <dbReference type="ARBA" id="ARBA00022898"/>
    </source>
</evidence>
<dbReference type="PROSITE" id="PS00105">
    <property type="entry name" value="AA_TRANSFER_CLASS_1"/>
    <property type="match status" value="1"/>
</dbReference>
<evidence type="ECO:0000256" key="4">
    <source>
        <dbReference type="ARBA" id="ARBA00022679"/>
    </source>
</evidence>
<feature type="domain" description="Aminotransferase class I/classII large" evidence="7">
    <location>
        <begin position="166"/>
        <end position="216"/>
    </location>
</feature>